<keyword evidence="5 16" id="KW-0963">Cytoplasm</keyword>
<evidence type="ECO:0000313" key="18">
    <source>
        <dbReference type="EMBL" id="ADL12288.1"/>
    </source>
</evidence>
<dbReference type="EC" id="1.3.1.98" evidence="16"/>
<keyword evidence="10 16" id="KW-0133">Cell shape</keyword>
<protein>
    <recommendedName>
        <fullName evidence="16">UDP-N-acetylenolpyruvoylglucosamine reductase</fullName>
        <ecNumber evidence="16">1.3.1.98</ecNumber>
    </recommendedName>
    <alternativeName>
        <fullName evidence="16">UDP-N-acetylmuramate dehydrogenase</fullName>
    </alternativeName>
</protein>
<dbReference type="STRING" id="574087.Acear_0748"/>
<dbReference type="Pfam" id="PF02873">
    <property type="entry name" value="MurB_C"/>
    <property type="match status" value="1"/>
</dbReference>
<dbReference type="GO" id="GO:0051301">
    <property type="term" value="P:cell division"/>
    <property type="evidence" value="ECO:0007669"/>
    <property type="project" value="UniProtKB-KW"/>
</dbReference>
<dbReference type="PANTHER" id="PTHR21071">
    <property type="entry name" value="UDP-N-ACETYLENOLPYRUVOYLGLUCOSAMINE REDUCTASE"/>
    <property type="match status" value="1"/>
</dbReference>
<keyword evidence="13 16" id="KW-0131">Cell cycle</keyword>
<proteinExistence type="inferred from homology"/>
<evidence type="ECO:0000256" key="4">
    <source>
        <dbReference type="ARBA" id="ARBA00004752"/>
    </source>
</evidence>
<dbReference type="InterPro" id="IPR011601">
    <property type="entry name" value="MurB_C"/>
</dbReference>
<comment type="subcellular location">
    <subcellularLocation>
        <location evidence="3 16">Cytoplasm</location>
    </subcellularLocation>
</comment>
<keyword evidence="7 16" id="KW-0285">Flavoprotein</keyword>
<dbReference type="Proteomes" id="UP000001661">
    <property type="component" value="Chromosome"/>
</dbReference>
<dbReference type="KEGG" id="aar:Acear_0748"/>
<evidence type="ECO:0000256" key="3">
    <source>
        <dbReference type="ARBA" id="ARBA00004496"/>
    </source>
</evidence>
<dbReference type="GO" id="GO:0009252">
    <property type="term" value="P:peptidoglycan biosynthetic process"/>
    <property type="evidence" value="ECO:0007669"/>
    <property type="project" value="UniProtKB-UniRule"/>
</dbReference>
<evidence type="ECO:0000256" key="11">
    <source>
        <dbReference type="ARBA" id="ARBA00022984"/>
    </source>
</evidence>
<evidence type="ECO:0000256" key="8">
    <source>
        <dbReference type="ARBA" id="ARBA00022827"/>
    </source>
</evidence>
<evidence type="ECO:0000256" key="6">
    <source>
        <dbReference type="ARBA" id="ARBA00022618"/>
    </source>
</evidence>
<comment type="similarity">
    <text evidence="16">Belongs to the MurB family.</text>
</comment>
<dbReference type="Gene3D" id="3.30.465.10">
    <property type="match status" value="1"/>
</dbReference>
<accession>D9QVM9</accession>
<evidence type="ECO:0000256" key="9">
    <source>
        <dbReference type="ARBA" id="ARBA00022857"/>
    </source>
</evidence>
<organism evidence="18 19">
    <name type="scientific">Acetohalobium arabaticum (strain ATCC 49924 / DSM 5501 / Z-7288)</name>
    <dbReference type="NCBI Taxonomy" id="574087"/>
    <lineage>
        <taxon>Bacteria</taxon>
        <taxon>Bacillati</taxon>
        <taxon>Bacillota</taxon>
        <taxon>Clostridia</taxon>
        <taxon>Halanaerobiales</taxon>
        <taxon>Halobacteroidaceae</taxon>
        <taxon>Acetohalobium</taxon>
    </lineage>
</organism>
<dbReference type="SUPFAM" id="SSF56176">
    <property type="entry name" value="FAD-binding/transporter-associated domain-like"/>
    <property type="match status" value="1"/>
</dbReference>
<dbReference type="InterPro" id="IPR016169">
    <property type="entry name" value="FAD-bd_PCMH_sub2"/>
</dbReference>
<keyword evidence="8 16" id="KW-0274">FAD</keyword>
<dbReference type="InterPro" id="IPR003170">
    <property type="entry name" value="MurB"/>
</dbReference>
<dbReference type="InterPro" id="IPR016167">
    <property type="entry name" value="FAD-bd_PCMH_sub1"/>
</dbReference>
<comment type="cofactor">
    <cofactor evidence="1 16">
        <name>FAD</name>
        <dbReference type="ChEBI" id="CHEBI:57692"/>
    </cofactor>
</comment>
<dbReference type="GO" id="GO:0071949">
    <property type="term" value="F:FAD binding"/>
    <property type="evidence" value="ECO:0007669"/>
    <property type="project" value="InterPro"/>
</dbReference>
<dbReference type="Pfam" id="PF01565">
    <property type="entry name" value="FAD_binding_4"/>
    <property type="match status" value="1"/>
</dbReference>
<evidence type="ECO:0000256" key="10">
    <source>
        <dbReference type="ARBA" id="ARBA00022960"/>
    </source>
</evidence>
<evidence type="ECO:0000256" key="1">
    <source>
        <dbReference type="ARBA" id="ARBA00001974"/>
    </source>
</evidence>
<feature type="active site" evidence="16">
    <location>
        <position position="296"/>
    </location>
</feature>
<dbReference type="NCBIfam" id="TIGR00179">
    <property type="entry name" value="murB"/>
    <property type="match status" value="1"/>
</dbReference>
<gene>
    <name evidence="16" type="primary">murB</name>
    <name evidence="18" type="ordered locus">Acear_0748</name>
</gene>
<feature type="domain" description="FAD-binding PCMH-type" evidence="17">
    <location>
        <begin position="30"/>
        <end position="197"/>
    </location>
</feature>
<evidence type="ECO:0000256" key="16">
    <source>
        <dbReference type="HAMAP-Rule" id="MF_00037"/>
    </source>
</evidence>
<dbReference type="GO" id="GO:0008360">
    <property type="term" value="P:regulation of cell shape"/>
    <property type="evidence" value="ECO:0007669"/>
    <property type="project" value="UniProtKB-KW"/>
</dbReference>
<comment type="catalytic activity">
    <reaction evidence="15 16">
        <text>UDP-N-acetyl-alpha-D-muramate + NADP(+) = UDP-N-acetyl-3-O-(1-carboxyvinyl)-alpha-D-glucosamine + NADPH + H(+)</text>
        <dbReference type="Rhea" id="RHEA:12248"/>
        <dbReference type="ChEBI" id="CHEBI:15378"/>
        <dbReference type="ChEBI" id="CHEBI:57783"/>
        <dbReference type="ChEBI" id="CHEBI:58349"/>
        <dbReference type="ChEBI" id="CHEBI:68483"/>
        <dbReference type="ChEBI" id="CHEBI:70757"/>
        <dbReference type="EC" id="1.3.1.98"/>
    </reaction>
</comment>
<dbReference type="InterPro" id="IPR006094">
    <property type="entry name" value="Oxid_FAD_bind_N"/>
</dbReference>
<dbReference type="AlphaFoldDB" id="D9QVM9"/>
<comment type="function">
    <text evidence="2 16">Cell wall formation.</text>
</comment>
<keyword evidence="19" id="KW-1185">Reference proteome</keyword>
<dbReference type="GO" id="GO:0008762">
    <property type="term" value="F:UDP-N-acetylmuramate dehydrogenase activity"/>
    <property type="evidence" value="ECO:0007669"/>
    <property type="project" value="UniProtKB-UniRule"/>
</dbReference>
<dbReference type="eggNOG" id="COG0812">
    <property type="taxonomic scope" value="Bacteria"/>
</dbReference>
<dbReference type="SUPFAM" id="SSF56194">
    <property type="entry name" value="Uridine diphospho-N-Acetylenolpyruvylglucosamine reductase, MurB, C-terminal domain"/>
    <property type="match status" value="1"/>
</dbReference>
<dbReference type="UniPathway" id="UPA00219"/>
<dbReference type="EMBL" id="CP002105">
    <property type="protein sequence ID" value="ADL12288.1"/>
    <property type="molecule type" value="Genomic_DNA"/>
</dbReference>
<name>D9QVM9_ACEAZ</name>
<evidence type="ECO:0000256" key="14">
    <source>
        <dbReference type="ARBA" id="ARBA00023316"/>
    </source>
</evidence>
<dbReference type="PROSITE" id="PS51387">
    <property type="entry name" value="FAD_PCMH"/>
    <property type="match status" value="1"/>
</dbReference>
<dbReference type="HOGENOM" id="CLU_035304_1_1_9"/>
<dbReference type="Gene3D" id="3.30.43.10">
    <property type="entry name" value="Uridine Diphospho-n-acetylenolpyruvylglucosamine Reductase, domain 2"/>
    <property type="match status" value="1"/>
</dbReference>
<sequence length="301" mass="32128">MKESIKQELKSKVKGKISFEESLKNHTSFQVGGPAEVLIIPQDIDDLQQLMVYLNRTGVEHTVIGNGTNLLVSDQGISGVVIKLVGGIDGVEIQKQRITAGGGASLPVVAKQAAKVGLSGLEFASGLPATVGGATVMNAGLKSLNHISKVIDKVRVVSSTGELQIFDSSECEFGYRQSRFQLADSVIVGVEMILKPKPKEKIQSKMEELIAKRKKSQPLKMPNAGCIFKNPSSASAGRLIDEAGGKGMQIGGAVVSSKHANFIVNKDNATAQDIMDLIDEVKTLVKEEYGLELVCEVQIIS</sequence>
<reference evidence="18 19" key="1">
    <citation type="journal article" date="2010" name="Stand. Genomic Sci.">
        <title>Complete genome sequence of Acetohalobium arabaticum type strain (Z-7288).</title>
        <authorList>
            <person name="Sikorski J."/>
            <person name="Lapidus A."/>
            <person name="Chertkov O."/>
            <person name="Lucas S."/>
            <person name="Copeland A."/>
            <person name="Glavina Del Rio T."/>
            <person name="Nolan M."/>
            <person name="Tice H."/>
            <person name="Cheng J.F."/>
            <person name="Han C."/>
            <person name="Brambilla E."/>
            <person name="Pitluck S."/>
            <person name="Liolios K."/>
            <person name="Ivanova N."/>
            <person name="Mavromatis K."/>
            <person name="Mikhailova N."/>
            <person name="Pati A."/>
            <person name="Bruce D."/>
            <person name="Detter C."/>
            <person name="Tapia R."/>
            <person name="Goodwin L."/>
            <person name="Chen A."/>
            <person name="Palaniappan K."/>
            <person name="Land M."/>
            <person name="Hauser L."/>
            <person name="Chang Y.J."/>
            <person name="Jeffries C.D."/>
            <person name="Rohde M."/>
            <person name="Goker M."/>
            <person name="Spring S."/>
            <person name="Woyke T."/>
            <person name="Bristow J."/>
            <person name="Eisen J.A."/>
            <person name="Markowitz V."/>
            <person name="Hugenholtz P."/>
            <person name="Kyrpides N.C."/>
            <person name="Klenk H.P."/>
        </authorList>
    </citation>
    <scope>NUCLEOTIDE SEQUENCE [LARGE SCALE GENOMIC DNA]</scope>
    <source>
        <strain evidence="19">ATCC 49924 / DSM 5501 / Z-7288</strain>
    </source>
</reference>
<dbReference type="InterPro" id="IPR016166">
    <property type="entry name" value="FAD-bd_PCMH"/>
</dbReference>
<dbReference type="OrthoDB" id="9804753at2"/>
<evidence type="ECO:0000256" key="13">
    <source>
        <dbReference type="ARBA" id="ARBA00023306"/>
    </source>
</evidence>
<dbReference type="InterPro" id="IPR036318">
    <property type="entry name" value="FAD-bd_PCMH-like_sf"/>
</dbReference>
<dbReference type="Gene3D" id="3.90.78.10">
    <property type="entry name" value="UDP-N-acetylenolpyruvoylglucosamine reductase, C-terminal domain"/>
    <property type="match status" value="1"/>
</dbReference>
<feature type="active site" description="Proton donor" evidence="16">
    <location>
        <position position="226"/>
    </location>
</feature>
<keyword evidence="12 16" id="KW-0560">Oxidoreductase</keyword>
<keyword evidence="9 16" id="KW-0521">NADP</keyword>
<keyword evidence="6 16" id="KW-0132">Cell division</keyword>
<dbReference type="HAMAP" id="MF_00037">
    <property type="entry name" value="MurB"/>
    <property type="match status" value="1"/>
</dbReference>
<dbReference type="GO" id="GO:0005829">
    <property type="term" value="C:cytosol"/>
    <property type="evidence" value="ECO:0007669"/>
    <property type="project" value="TreeGrafter"/>
</dbReference>
<evidence type="ECO:0000259" key="17">
    <source>
        <dbReference type="PROSITE" id="PS51387"/>
    </source>
</evidence>
<evidence type="ECO:0000256" key="12">
    <source>
        <dbReference type="ARBA" id="ARBA00023002"/>
    </source>
</evidence>
<comment type="pathway">
    <text evidence="4 16">Cell wall biogenesis; peptidoglycan biosynthesis.</text>
</comment>
<evidence type="ECO:0000256" key="5">
    <source>
        <dbReference type="ARBA" id="ARBA00022490"/>
    </source>
</evidence>
<dbReference type="InterPro" id="IPR036635">
    <property type="entry name" value="MurB_C_sf"/>
</dbReference>
<evidence type="ECO:0000313" key="19">
    <source>
        <dbReference type="Proteomes" id="UP000001661"/>
    </source>
</evidence>
<keyword evidence="14 16" id="KW-0961">Cell wall biogenesis/degradation</keyword>
<evidence type="ECO:0000256" key="7">
    <source>
        <dbReference type="ARBA" id="ARBA00022630"/>
    </source>
</evidence>
<evidence type="ECO:0000256" key="2">
    <source>
        <dbReference type="ARBA" id="ARBA00003921"/>
    </source>
</evidence>
<dbReference type="NCBIfam" id="NF010480">
    <property type="entry name" value="PRK13905.1"/>
    <property type="match status" value="1"/>
</dbReference>
<feature type="active site" evidence="16">
    <location>
        <position position="176"/>
    </location>
</feature>
<keyword evidence="11 16" id="KW-0573">Peptidoglycan synthesis</keyword>
<dbReference type="RefSeq" id="WP_013277734.1">
    <property type="nucleotide sequence ID" value="NC_014378.1"/>
</dbReference>
<dbReference type="GO" id="GO:0071555">
    <property type="term" value="P:cell wall organization"/>
    <property type="evidence" value="ECO:0007669"/>
    <property type="project" value="UniProtKB-KW"/>
</dbReference>
<dbReference type="PANTHER" id="PTHR21071:SF4">
    <property type="entry name" value="UDP-N-ACETYLENOLPYRUVOYLGLUCOSAMINE REDUCTASE"/>
    <property type="match status" value="1"/>
</dbReference>
<evidence type="ECO:0000256" key="15">
    <source>
        <dbReference type="ARBA" id="ARBA00048914"/>
    </source>
</evidence>